<accession>A0A6I3SD98</accession>
<comment type="caution">
    <text evidence="2">The sequence shown here is derived from an EMBL/GenBank/DDBJ whole genome shotgun (WGS) entry which is preliminary data.</text>
</comment>
<dbReference type="EMBL" id="WNKU01000001">
    <property type="protein sequence ID" value="MTV47585.1"/>
    <property type="molecule type" value="Genomic_DNA"/>
</dbReference>
<gene>
    <name evidence="2" type="ORF">GJ688_01150</name>
</gene>
<dbReference type="Proteomes" id="UP000430670">
    <property type="component" value="Unassembled WGS sequence"/>
</dbReference>
<organism evidence="2 3">
    <name type="scientific">Heliobacterium mobile</name>
    <name type="common">Heliobacillus mobilis</name>
    <dbReference type="NCBI Taxonomy" id="28064"/>
    <lineage>
        <taxon>Bacteria</taxon>
        <taxon>Bacillati</taxon>
        <taxon>Bacillota</taxon>
        <taxon>Clostridia</taxon>
        <taxon>Eubacteriales</taxon>
        <taxon>Heliobacteriaceae</taxon>
        <taxon>Heliobacterium</taxon>
    </lineage>
</organism>
<dbReference type="AlphaFoldDB" id="A0A6I3SD98"/>
<evidence type="ECO:0000256" key="1">
    <source>
        <dbReference type="SAM" id="MobiDB-lite"/>
    </source>
</evidence>
<name>A0A6I3SD98_HELMO</name>
<feature type="region of interest" description="Disordered" evidence="1">
    <location>
        <begin position="21"/>
        <end position="86"/>
    </location>
</feature>
<proteinExistence type="predicted"/>
<keyword evidence="3" id="KW-1185">Reference proteome</keyword>
<sequence length="127" mass="13838">MLFSKFQAFLALIASAGMVGMEDRAERADEEDKGDKADSTADRVDRKPAVLVGSTAERADNRAENKVDSQDAVDSRAAEDRAGEREVDLGGALSSLLVKGIHRGLLTVQYIHKTDLLLQDEKKKPPE</sequence>
<protein>
    <submittedName>
        <fullName evidence="2">Uncharacterized protein</fullName>
    </submittedName>
</protein>
<feature type="compositionally biased region" description="Basic and acidic residues" evidence="1">
    <location>
        <begin position="57"/>
        <end position="86"/>
    </location>
</feature>
<dbReference type="RefSeq" id="WP_155474691.1">
    <property type="nucleotide sequence ID" value="NZ_WNKU01000001.1"/>
</dbReference>
<evidence type="ECO:0000313" key="2">
    <source>
        <dbReference type="EMBL" id="MTV47585.1"/>
    </source>
</evidence>
<evidence type="ECO:0000313" key="3">
    <source>
        <dbReference type="Proteomes" id="UP000430670"/>
    </source>
</evidence>
<feature type="compositionally biased region" description="Basic and acidic residues" evidence="1">
    <location>
        <begin position="33"/>
        <end position="48"/>
    </location>
</feature>
<reference evidence="2 3" key="1">
    <citation type="submission" date="2019-11" db="EMBL/GenBank/DDBJ databases">
        <title>Whole-genome sequence of a the green, strictly anaerobic photosynthetic bacterium Heliobacillus mobilis DSM 6151.</title>
        <authorList>
            <person name="Kyndt J.A."/>
            <person name="Meyer T.E."/>
        </authorList>
    </citation>
    <scope>NUCLEOTIDE SEQUENCE [LARGE SCALE GENOMIC DNA]</scope>
    <source>
        <strain evidence="2 3">DSM 6151</strain>
    </source>
</reference>